<accession>A0A1G7STN8</accession>
<evidence type="ECO:0000259" key="4">
    <source>
        <dbReference type="PROSITE" id="PS50949"/>
    </source>
</evidence>
<dbReference type="SUPFAM" id="SSF48008">
    <property type="entry name" value="GntR ligand-binding domain-like"/>
    <property type="match status" value="1"/>
</dbReference>
<evidence type="ECO:0000256" key="1">
    <source>
        <dbReference type="ARBA" id="ARBA00023015"/>
    </source>
</evidence>
<dbReference type="PROSITE" id="PS50949">
    <property type="entry name" value="HTH_GNTR"/>
    <property type="match status" value="1"/>
</dbReference>
<dbReference type="Pfam" id="PF00392">
    <property type="entry name" value="GntR"/>
    <property type="match status" value="1"/>
</dbReference>
<dbReference type="GO" id="GO:0003677">
    <property type="term" value="F:DNA binding"/>
    <property type="evidence" value="ECO:0007669"/>
    <property type="project" value="UniProtKB-KW"/>
</dbReference>
<dbReference type="InterPro" id="IPR036390">
    <property type="entry name" value="WH_DNA-bd_sf"/>
</dbReference>
<keyword evidence="2" id="KW-0238">DNA-binding</keyword>
<gene>
    <name evidence="5" type="ORF">SAMN05216605_101557</name>
</gene>
<reference evidence="6" key="1">
    <citation type="submission" date="2016-10" db="EMBL/GenBank/DDBJ databases">
        <authorList>
            <person name="Varghese N."/>
            <person name="Submissions S."/>
        </authorList>
    </citation>
    <scope>NUCLEOTIDE SEQUENCE [LARGE SCALE GENOMIC DNA]</scope>
    <source>
        <strain evidence="6">ATCC 700689</strain>
    </source>
</reference>
<feature type="domain" description="HTH gntR-type" evidence="4">
    <location>
        <begin position="18"/>
        <end position="85"/>
    </location>
</feature>
<dbReference type="InterPro" id="IPR011711">
    <property type="entry name" value="GntR_C"/>
</dbReference>
<dbReference type="Gene3D" id="1.10.10.10">
    <property type="entry name" value="Winged helix-like DNA-binding domain superfamily/Winged helix DNA-binding domain"/>
    <property type="match status" value="1"/>
</dbReference>
<keyword evidence="1" id="KW-0805">Transcription regulation</keyword>
<dbReference type="InterPro" id="IPR000524">
    <property type="entry name" value="Tscrpt_reg_HTH_GntR"/>
</dbReference>
<dbReference type="AlphaFoldDB" id="A0A1G7STN8"/>
<name>A0A1G7STN8_9PSED</name>
<dbReference type="SUPFAM" id="SSF46785">
    <property type="entry name" value="Winged helix' DNA-binding domain"/>
    <property type="match status" value="1"/>
</dbReference>
<dbReference type="SMART" id="SM00345">
    <property type="entry name" value="HTH_GNTR"/>
    <property type="match status" value="1"/>
</dbReference>
<evidence type="ECO:0000256" key="2">
    <source>
        <dbReference type="ARBA" id="ARBA00023125"/>
    </source>
</evidence>
<dbReference type="STRING" id="89065.SAMN05216605_101557"/>
<dbReference type="GO" id="GO:0003700">
    <property type="term" value="F:DNA-binding transcription factor activity"/>
    <property type="evidence" value="ECO:0007669"/>
    <property type="project" value="InterPro"/>
</dbReference>
<keyword evidence="3" id="KW-0804">Transcription</keyword>
<dbReference type="PANTHER" id="PTHR43537:SF24">
    <property type="entry name" value="GLUCONATE OPERON TRANSCRIPTIONAL REPRESSOR"/>
    <property type="match status" value="1"/>
</dbReference>
<dbReference type="SMART" id="SM00895">
    <property type="entry name" value="FCD"/>
    <property type="match status" value="1"/>
</dbReference>
<dbReference type="PRINTS" id="PR00035">
    <property type="entry name" value="HTHGNTR"/>
</dbReference>
<evidence type="ECO:0000313" key="6">
    <source>
        <dbReference type="Proteomes" id="UP000182894"/>
    </source>
</evidence>
<keyword evidence="6" id="KW-1185">Reference proteome</keyword>
<dbReference type="EMBL" id="FNCO01000001">
    <property type="protein sequence ID" value="SDG26328.1"/>
    <property type="molecule type" value="Genomic_DNA"/>
</dbReference>
<dbReference type="InterPro" id="IPR036388">
    <property type="entry name" value="WH-like_DNA-bd_sf"/>
</dbReference>
<dbReference type="Gene3D" id="1.20.120.530">
    <property type="entry name" value="GntR ligand-binding domain-like"/>
    <property type="match status" value="1"/>
</dbReference>
<proteinExistence type="predicted"/>
<dbReference type="InterPro" id="IPR008920">
    <property type="entry name" value="TF_FadR/GntR_C"/>
</dbReference>
<dbReference type="Proteomes" id="UP000182894">
    <property type="component" value="Unassembled WGS sequence"/>
</dbReference>
<dbReference type="Pfam" id="PF07729">
    <property type="entry name" value="FCD"/>
    <property type="match status" value="1"/>
</dbReference>
<sequence>MKFIGLREYSMKVQRQASSLRHQVQDALRNEIISGRFKPGDRLVEQQLYTALDVSRTSLREALRQLEAEGLVEQVPHRGAYVASVDANDAVQIYDVRGALEVLAVRNFVRHASDEDVRELAEVFDEFVEQSHTATLDGAALLDIKRRFYHVLLDIEQSRVVGGMLEQLNNRVSLLRALSLGREGRMPHTLAELQEIVRNIQLRDEGGACAAALLHVENASKNVLQMLAVDAGHSVQ</sequence>
<dbReference type="PANTHER" id="PTHR43537">
    <property type="entry name" value="TRANSCRIPTIONAL REGULATOR, GNTR FAMILY"/>
    <property type="match status" value="1"/>
</dbReference>
<evidence type="ECO:0000313" key="5">
    <source>
        <dbReference type="EMBL" id="SDG26328.1"/>
    </source>
</evidence>
<organism evidence="5 6">
    <name type="scientific">Pseudomonas abietaniphila</name>
    <dbReference type="NCBI Taxonomy" id="89065"/>
    <lineage>
        <taxon>Bacteria</taxon>
        <taxon>Pseudomonadati</taxon>
        <taxon>Pseudomonadota</taxon>
        <taxon>Gammaproteobacteria</taxon>
        <taxon>Pseudomonadales</taxon>
        <taxon>Pseudomonadaceae</taxon>
        <taxon>Pseudomonas</taxon>
    </lineage>
</organism>
<dbReference type="CDD" id="cd07377">
    <property type="entry name" value="WHTH_GntR"/>
    <property type="match status" value="1"/>
</dbReference>
<protein>
    <submittedName>
        <fullName evidence="5">Transcriptional regulator, GntR family</fullName>
    </submittedName>
</protein>
<evidence type="ECO:0000256" key="3">
    <source>
        <dbReference type="ARBA" id="ARBA00023163"/>
    </source>
</evidence>